<keyword evidence="1" id="KW-0472">Membrane</keyword>
<feature type="transmembrane region" description="Helical" evidence="1">
    <location>
        <begin position="12"/>
        <end position="32"/>
    </location>
</feature>
<sequence length="33" mass="3310">MGETAAGCLDDTVGLSLTRTALVMSVMLVAALV</sequence>
<reference evidence="3" key="1">
    <citation type="submission" date="2017-06" db="EMBL/GenBank/DDBJ databases">
        <authorList>
            <person name="Varghese N."/>
            <person name="Submissions S."/>
        </authorList>
    </citation>
    <scope>NUCLEOTIDE SEQUENCE [LARGE SCALE GENOMIC DNA]</scope>
    <source>
        <strain evidence="3">DSM 44485</strain>
    </source>
</reference>
<organism evidence="2 3">
    <name type="scientific">Actinomadura mexicana</name>
    <dbReference type="NCBI Taxonomy" id="134959"/>
    <lineage>
        <taxon>Bacteria</taxon>
        <taxon>Bacillati</taxon>
        <taxon>Actinomycetota</taxon>
        <taxon>Actinomycetes</taxon>
        <taxon>Streptosporangiales</taxon>
        <taxon>Thermomonosporaceae</taxon>
        <taxon>Actinomadura</taxon>
    </lineage>
</organism>
<keyword evidence="1" id="KW-0812">Transmembrane</keyword>
<evidence type="ECO:0000313" key="2">
    <source>
        <dbReference type="EMBL" id="SNS74736.1"/>
    </source>
</evidence>
<keyword evidence="3" id="KW-1185">Reference proteome</keyword>
<keyword evidence="1" id="KW-1133">Transmembrane helix</keyword>
<accession>A0A239GZT7</accession>
<name>A0A239GZT7_9ACTN</name>
<evidence type="ECO:0000313" key="3">
    <source>
        <dbReference type="Proteomes" id="UP000198420"/>
    </source>
</evidence>
<evidence type="ECO:0000256" key="1">
    <source>
        <dbReference type="SAM" id="Phobius"/>
    </source>
</evidence>
<protein>
    <submittedName>
        <fullName evidence="2">Uncharacterized protein</fullName>
    </submittedName>
</protein>
<dbReference type="AlphaFoldDB" id="A0A239GZT7"/>
<gene>
    <name evidence="2" type="ORF">SAMN06265355_12741</name>
</gene>
<proteinExistence type="predicted"/>
<dbReference type="Proteomes" id="UP000198420">
    <property type="component" value="Unassembled WGS sequence"/>
</dbReference>
<dbReference type="EMBL" id="FZNP01000027">
    <property type="protein sequence ID" value="SNS74736.1"/>
    <property type="molecule type" value="Genomic_DNA"/>
</dbReference>